<comment type="catalytic activity">
    <reaction evidence="1 21">
        <text>(6S)-5-methyl-5,6,7,8-tetrahydrofolate + L-homocysteine = (6S)-5,6,7,8-tetrahydrofolate + L-methionine</text>
        <dbReference type="Rhea" id="RHEA:11172"/>
        <dbReference type="ChEBI" id="CHEBI:18608"/>
        <dbReference type="ChEBI" id="CHEBI:57453"/>
        <dbReference type="ChEBI" id="CHEBI:57844"/>
        <dbReference type="ChEBI" id="CHEBI:58199"/>
        <dbReference type="EC" id="2.1.1.13"/>
    </reaction>
</comment>
<evidence type="ECO:0000256" key="16">
    <source>
        <dbReference type="ARBA" id="ARBA00023167"/>
    </source>
</evidence>
<dbReference type="GO" id="GO:0032259">
    <property type="term" value="P:methylation"/>
    <property type="evidence" value="ECO:0007669"/>
    <property type="project" value="UniProtKB-KW"/>
</dbReference>
<keyword evidence="10 21" id="KW-0846">Cobalamin</keyword>
<dbReference type="InterPro" id="IPR011822">
    <property type="entry name" value="MetH"/>
</dbReference>
<dbReference type="EMBL" id="QRHL01000001">
    <property type="protein sequence ID" value="RHF75103.1"/>
    <property type="molecule type" value="Genomic_DNA"/>
</dbReference>
<dbReference type="FunFam" id="3.20.20.20:FF:000002">
    <property type="entry name" value="Methionine synthase"/>
    <property type="match status" value="1"/>
</dbReference>
<comment type="cofactor">
    <cofactor evidence="3 21 22">
        <name>methylcob(III)alamin</name>
        <dbReference type="ChEBI" id="CHEBI:28115"/>
    </cofactor>
</comment>
<comment type="pathway">
    <text evidence="4 21">Amino-acid biosynthesis; L-methionine biosynthesis via de novo pathway; L-methionine from L-homocysteine (MetH route): step 1/1.</text>
</comment>
<dbReference type="InterPro" id="IPR000489">
    <property type="entry name" value="Pterin-binding_dom"/>
</dbReference>
<evidence type="ECO:0000256" key="5">
    <source>
        <dbReference type="ARBA" id="ARBA00010398"/>
    </source>
</evidence>
<keyword evidence="13 21" id="KW-0479">Metal-binding</keyword>
<dbReference type="Pfam" id="PF02574">
    <property type="entry name" value="S-methyl_trans"/>
    <property type="match status" value="1"/>
</dbReference>
<comment type="cofactor">
    <cofactor evidence="2 21 24">
        <name>Zn(2+)</name>
        <dbReference type="ChEBI" id="CHEBI:29105"/>
    </cofactor>
</comment>
<keyword evidence="11 21" id="KW-0808">Transferase</keyword>
<evidence type="ECO:0000256" key="17">
    <source>
        <dbReference type="ARBA" id="ARBA00023285"/>
    </source>
</evidence>
<evidence type="ECO:0000256" key="6">
    <source>
        <dbReference type="ARBA" id="ARBA00012032"/>
    </source>
</evidence>
<proteinExistence type="inferred from homology"/>
<dbReference type="PROSITE" id="PS50970">
    <property type="entry name" value="HCY"/>
    <property type="match status" value="1"/>
</dbReference>
<feature type="binding site" evidence="23">
    <location>
        <position position="771"/>
    </location>
    <ligand>
        <name>methylcob(III)alamin</name>
        <dbReference type="ChEBI" id="CHEBI:28115"/>
    </ligand>
</feature>
<keyword evidence="17 21" id="KW-0170">Cobalt</keyword>
<evidence type="ECO:0000256" key="7">
    <source>
        <dbReference type="ARBA" id="ARBA00013998"/>
    </source>
</evidence>
<dbReference type="GO" id="GO:0031419">
    <property type="term" value="F:cobalamin binding"/>
    <property type="evidence" value="ECO:0007669"/>
    <property type="project" value="UniProtKB-UniRule"/>
</dbReference>
<evidence type="ECO:0000256" key="2">
    <source>
        <dbReference type="ARBA" id="ARBA00001947"/>
    </source>
</evidence>
<dbReference type="PANTHER" id="PTHR45833:SF1">
    <property type="entry name" value="METHIONINE SYNTHASE"/>
    <property type="match status" value="1"/>
</dbReference>
<reference evidence="30 31" key="1">
    <citation type="submission" date="2018-08" db="EMBL/GenBank/DDBJ databases">
        <title>A genome reference for cultivated species of the human gut microbiota.</title>
        <authorList>
            <person name="Zou Y."/>
            <person name="Xue W."/>
            <person name="Luo G."/>
        </authorList>
    </citation>
    <scope>NUCLEOTIDE SEQUENCE [LARGE SCALE GENOMIC DNA]</scope>
    <source>
        <strain evidence="30 31">AM25-1</strain>
    </source>
</reference>
<dbReference type="InterPro" id="IPR011005">
    <property type="entry name" value="Dihydropteroate_synth-like_sf"/>
</dbReference>
<dbReference type="SMART" id="SM01018">
    <property type="entry name" value="B12-binding_2"/>
    <property type="match status" value="1"/>
</dbReference>
<evidence type="ECO:0000256" key="11">
    <source>
        <dbReference type="ARBA" id="ARBA00022679"/>
    </source>
</evidence>
<feature type="binding site" evidence="22 24">
    <location>
        <position position="289"/>
    </location>
    <ligand>
        <name>Zn(2+)</name>
        <dbReference type="ChEBI" id="CHEBI:29105"/>
    </ligand>
</feature>
<dbReference type="NCBIfam" id="TIGR02082">
    <property type="entry name" value="metH"/>
    <property type="match status" value="1"/>
</dbReference>
<evidence type="ECO:0000256" key="12">
    <source>
        <dbReference type="ARBA" id="ARBA00022691"/>
    </source>
</evidence>
<evidence type="ECO:0000256" key="14">
    <source>
        <dbReference type="ARBA" id="ARBA00022737"/>
    </source>
</evidence>
<feature type="binding site" description="axial binding residue" evidence="22">
    <location>
        <position position="722"/>
    </location>
    <ligand>
        <name>methylcob(III)alamin</name>
        <dbReference type="ChEBI" id="CHEBI:28115"/>
    </ligand>
    <ligandPart>
        <name>Co</name>
        <dbReference type="ChEBI" id="CHEBI:27638"/>
    </ligandPart>
</feature>
<dbReference type="Pfam" id="PF02965">
    <property type="entry name" value="Met_synt_B12"/>
    <property type="match status" value="1"/>
</dbReference>
<dbReference type="Gene3D" id="3.10.196.10">
    <property type="entry name" value="Vitamin B12-dependent methionine synthase, activation domain"/>
    <property type="match status" value="1"/>
</dbReference>
<dbReference type="InterPro" id="IPR003726">
    <property type="entry name" value="HCY_dom"/>
</dbReference>
<accession>A0A414Q2T4</accession>
<dbReference type="PROSITE" id="PS50972">
    <property type="entry name" value="PTERIN_BINDING"/>
    <property type="match status" value="1"/>
</dbReference>
<feature type="binding site" evidence="23">
    <location>
        <position position="1025"/>
    </location>
    <ligand>
        <name>S-adenosyl-L-methionine</name>
        <dbReference type="ChEBI" id="CHEBI:59789"/>
    </ligand>
</feature>
<dbReference type="SUPFAM" id="SSF82282">
    <property type="entry name" value="Homocysteine S-methyltransferase"/>
    <property type="match status" value="1"/>
</dbReference>
<dbReference type="Gene3D" id="3.40.50.280">
    <property type="entry name" value="Cobalamin-binding domain"/>
    <property type="match status" value="1"/>
</dbReference>
<dbReference type="Gene3D" id="1.10.1240.10">
    <property type="entry name" value="Methionine synthase domain"/>
    <property type="match status" value="1"/>
</dbReference>
<evidence type="ECO:0000259" key="27">
    <source>
        <dbReference type="PROSITE" id="PS50974"/>
    </source>
</evidence>
<dbReference type="PIRSF" id="PIRSF000381">
    <property type="entry name" value="MetH"/>
    <property type="match status" value="1"/>
</dbReference>
<dbReference type="Pfam" id="PF00809">
    <property type="entry name" value="Pterin_bind"/>
    <property type="match status" value="1"/>
</dbReference>
<evidence type="ECO:0000256" key="21">
    <source>
        <dbReference type="PIRNR" id="PIRNR000381"/>
    </source>
</evidence>
<dbReference type="InterPro" id="IPR036594">
    <property type="entry name" value="Meth_synthase_dom"/>
</dbReference>
<sequence>MDIKKELQKRILVLDGAMGTAIQKYNLNSDDYLDKKGCNEILNITRPDIIKDIHLKYIEAGADIIETNSFNCNKISLNEYGFSERAYEIAKRSAELAKEVTTTSEKKIYIAGSIGPTNKTLTIPSGKNPYDRDLEFDYLKEAYSEQIEGLIDGGVDILLIETIFDGLNAKCAVISAEEVMKRKNINLPIMISATVNKEGKIFTGQSIESLIVALDRESIISYGFNCSFGAKELIPLTKKLGKFTKKPISLYPNAGLPNEDGEYLESPDITANYLKELVDNQEVNILGGCCGTTFEHIKSIANLVKNRAPRKFEENFKLEGFLSGNEILYFNDKFVDVGERNNVAGSKIFKNLIADKNYIKALEIAKKQIENGAKVIDINMDDGLFESKIEMKNFLIVIQNDRFVSKIPIMIDSSDFEVIETGLKNIAGKSIVNSISLKEGEEEFRKKAQVIKKYGASVVVMAFDEKGQGVSYERKIEICSRAYSILKEIGYSNSDIIFDLNILTIGTGMESDRYNGLNFLKACEWIRKNFKGVGIIGGLSNLSFAFRGNNDLRAGLHSTFLEEGKNRGLNFAILNPNENPPILSLEDKKILRDLIFGEESSLEQILNLHIQRKKEVVIKEELTLEQRIENALIFGETPEFINDINSALKIYSPLDIIQNILMEGMKKLGVLFEKGEVYLPQLIRSSETMNKAVNIITPHLKSDEKVKAKGKILMATVEGDVHDIGKNIVGTVLKCNGYEIIDLGVMVPKETILSTAKEQNVDIITLSGLITPSLKEMEKVLKYFQENSMKTPILIAGATTSPLHTALRLEPLYSGKVLHVSEALDTLQSINKLCSDEREEFLSEKLQNFKTLRKLYEKNKKENIEDTQEILSPVIIPKEIGKKYLEISLEDIEKYINLDILLHTLKVKNSNEELKIKEDLSFIFNKMKENNLKVRGSYGIFSSKKIDGKLIIEDNIISTKEDFIYKFINNDDYIGAFALSYKSEIFKEKEYLKILEELLNNRIVEAGAEYLEDFVSKNIWKINIRPAIGYPSLPNHQLKETVLKILDGDKLDIKLTSSYAMLPLSSVCGLYISNPKSFYKK</sequence>
<dbReference type="EC" id="2.1.1.13" evidence="6 20"/>
<evidence type="ECO:0000256" key="4">
    <source>
        <dbReference type="ARBA" id="ARBA00005178"/>
    </source>
</evidence>
<dbReference type="PANTHER" id="PTHR45833">
    <property type="entry name" value="METHIONINE SYNTHASE"/>
    <property type="match status" value="1"/>
</dbReference>
<dbReference type="GO" id="GO:0050667">
    <property type="term" value="P:homocysteine metabolic process"/>
    <property type="evidence" value="ECO:0007669"/>
    <property type="project" value="TreeGrafter"/>
</dbReference>
<evidence type="ECO:0000256" key="3">
    <source>
        <dbReference type="ARBA" id="ARBA00001956"/>
    </source>
</evidence>
<evidence type="ECO:0000313" key="30">
    <source>
        <dbReference type="EMBL" id="RHF75103.1"/>
    </source>
</evidence>
<dbReference type="InterPro" id="IPR003759">
    <property type="entry name" value="Cbl-bd_cap"/>
</dbReference>
<dbReference type="SUPFAM" id="SSF47644">
    <property type="entry name" value="Methionine synthase domain"/>
    <property type="match status" value="1"/>
</dbReference>
<feature type="domain" description="AdoMet activation" evidence="27">
    <location>
        <begin position="1024"/>
        <end position="1081"/>
    </location>
</feature>
<dbReference type="GO" id="GO:0005829">
    <property type="term" value="C:cytosol"/>
    <property type="evidence" value="ECO:0007669"/>
    <property type="project" value="TreeGrafter"/>
</dbReference>
<feature type="binding site" evidence="22 24">
    <location>
        <position position="226"/>
    </location>
    <ligand>
        <name>Zn(2+)</name>
        <dbReference type="ChEBI" id="CHEBI:29105"/>
    </ligand>
</feature>
<evidence type="ECO:0000256" key="18">
    <source>
        <dbReference type="ARBA" id="ARBA00025552"/>
    </source>
</evidence>
<evidence type="ECO:0000256" key="19">
    <source>
        <dbReference type="ARBA" id="ARBA00031040"/>
    </source>
</evidence>
<dbReference type="Proteomes" id="UP000284676">
    <property type="component" value="Unassembled WGS sequence"/>
</dbReference>
<name>A0A414Q2T4_FUSMR</name>
<dbReference type="AlphaFoldDB" id="A0A414Q2T4"/>
<dbReference type="InterPro" id="IPR050554">
    <property type="entry name" value="Met_Synthase/Corrinoid"/>
</dbReference>
<evidence type="ECO:0000256" key="9">
    <source>
        <dbReference type="ARBA" id="ARBA00022605"/>
    </source>
</evidence>
<evidence type="ECO:0000256" key="15">
    <source>
        <dbReference type="ARBA" id="ARBA00022833"/>
    </source>
</evidence>
<comment type="function">
    <text evidence="18 21">Catalyzes the transfer of a methyl group from methyl-cobalamin to homocysteine, yielding enzyme-bound cob(I)alamin and methionine. Subsequently, remethylates the cofactor using methyltetrahydrofolate.</text>
</comment>
<keyword evidence="14" id="KW-0677">Repeat</keyword>
<dbReference type="FunFam" id="3.20.20.330:FF:000001">
    <property type="entry name" value="Methionine synthase"/>
    <property type="match status" value="1"/>
</dbReference>
<dbReference type="PROSITE" id="PS51337">
    <property type="entry name" value="B12_BINDING_NTER"/>
    <property type="match status" value="1"/>
</dbReference>
<evidence type="ECO:0000313" key="31">
    <source>
        <dbReference type="Proteomes" id="UP000284676"/>
    </source>
</evidence>
<comment type="similarity">
    <text evidence="5">Belongs to the vitamin-B12 dependent methionine synthase family.</text>
</comment>
<keyword evidence="16 21" id="KW-0486">Methionine biosynthesis</keyword>
<keyword evidence="8 21" id="KW-0489">Methyltransferase</keyword>
<evidence type="ECO:0000256" key="10">
    <source>
        <dbReference type="ARBA" id="ARBA00022628"/>
    </source>
</evidence>
<evidence type="ECO:0000259" key="29">
    <source>
        <dbReference type="PROSITE" id="PS51337"/>
    </source>
</evidence>
<evidence type="ECO:0000259" key="26">
    <source>
        <dbReference type="PROSITE" id="PS50972"/>
    </source>
</evidence>
<dbReference type="Pfam" id="PF02310">
    <property type="entry name" value="B12-binding"/>
    <property type="match status" value="1"/>
</dbReference>
<dbReference type="InterPro" id="IPR004223">
    <property type="entry name" value="VitB12-dep_Met_synth_activ_dom"/>
</dbReference>
<feature type="binding site" evidence="22 24">
    <location>
        <position position="290"/>
    </location>
    <ligand>
        <name>Zn(2+)</name>
        <dbReference type="ChEBI" id="CHEBI:29105"/>
    </ligand>
</feature>
<dbReference type="InterPro" id="IPR037010">
    <property type="entry name" value="VitB12-dep_Met_synth_activ_sf"/>
</dbReference>
<dbReference type="InterPro" id="IPR036724">
    <property type="entry name" value="Cobalamin-bd_sf"/>
</dbReference>
<keyword evidence="15 21" id="KW-0862">Zinc</keyword>
<evidence type="ECO:0000256" key="20">
    <source>
        <dbReference type="NCBIfam" id="TIGR02082"/>
    </source>
</evidence>
<dbReference type="InterPro" id="IPR036589">
    <property type="entry name" value="HCY_dom_sf"/>
</dbReference>
<dbReference type="SUPFAM" id="SSF56507">
    <property type="entry name" value="Methionine synthase activation domain-like"/>
    <property type="match status" value="1"/>
</dbReference>
<feature type="binding site" evidence="23">
    <location>
        <position position="767"/>
    </location>
    <ligand>
        <name>methylcob(III)alamin</name>
        <dbReference type="ChEBI" id="CHEBI:28115"/>
    </ligand>
</feature>
<organism evidence="30 31">
    <name type="scientific">Fusobacterium mortiferum</name>
    <dbReference type="NCBI Taxonomy" id="850"/>
    <lineage>
        <taxon>Bacteria</taxon>
        <taxon>Fusobacteriati</taxon>
        <taxon>Fusobacteriota</taxon>
        <taxon>Fusobacteriia</taxon>
        <taxon>Fusobacteriales</taxon>
        <taxon>Fusobacteriaceae</taxon>
        <taxon>Fusobacterium</taxon>
    </lineage>
</organism>
<evidence type="ECO:0000259" key="28">
    <source>
        <dbReference type="PROSITE" id="PS51332"/>
    </source>
</evidence>
<dbReference type="Gene3D" id="3.20.20.330">
    <property type="entry name" value="Homocysteine-binding-like domain"/>
    <property type="match status" value="1"/>
</dbReference>
<dbReference type="Gene3D" id="3.20.20.20">
    <property type="entry name" value="Dihydropteroate synthase-like"/>
    <property type="match status" value="1"/>
</dbReference>
<dbReference type="GO" id="GO:0046653">
    <property type="term" value="P:tetrahydrofolate metabolic process"/>
    <property type="evidence" value="ECO:0007669"/>
    <property type="project" value="TreeGrafter"/>
</dbReference>
<dbReference type="RefSeq" id="WP_118233884.1">
    <property type="nucleotide sequence ID" value="NZ_QRHL01000001.1"/>
</dbReference>
<keyword evidence="12 21" id="KW-0949">S-adenosyl-L-methionine</keyword>
<keyword evidence="9 21" id="KW-0028">Amino-acid biosynthesis</keyword>
<dbReference type="GO" id="GO:0008270">
    <property type="term" value="F:zinc ion binding"/>
    <property type="evidence" value="ECO:0007669"/>
    <property type="project" value="UniProtKB-UniRule"/>
</dbReference>
<feature type="domain" description="Pterin-binding" evidence="26">
    <location>
        <begin position="334"/>
        <end position="596"/>
    </location>
</feature>
<feature type="domain" description="Hcy-binding" evidence="25">
    <location>
        <begin position="1"/>
        <end position="304"/>
    </location>
</feature>
<evidence type="ECO:0000256" key="8">
    <source>
        <dbReference type="ARBA" id="ARBA00022603"/>
    </source>
</evidence>
<gene>
    <name evidence="30" type="primary">metH</name>
    <name evidence="30" type="ORF">DW663_00980</name>
</gene>
<evidence type="ECO:0000259" key="25">
    <source>
        <dbReference type="PROSITE" id="PS50970"/>
    </source>
</evidence>
<dbReference type="PROSITE" id="PS51332">
    <property type="entry name" value="B12_BINDING"/>
    <property type="match status" value="1"/>
</dbReference>
<feature type="binding site" evidence="23">
    <location>
        <begin position="719"/>
        <end position="723"/>
    </location>
    <ligand>
        <name>methylcob(III)alamin</name>
        <dbReference type="ChEBI" id="CHEBI:28115"/>
    </ligand>
</feature>
<feature type="domain" description="B12-binding" evidence="28">
    <location>
        <begin position="709"/>
        <end position="844"/>
    </location>
</feature>
<feature type="binding site" evidence="23">
    <location>
        <position position="823"/>
    </location>
    <ligand>
        <name>methylcob(III)alamin</name>
        <dbReference type="ChEBI" id="CHEBI:28115"/>
    </ligand>
</feature>
<dbReference type="GO" id="GO:0008705">
    <property type="term" value="F:methionine synthase activity"/>
    <property type="evidence" value="ECO:0007669"/>
    <property type="project" value="UniProtKB-UniRule"/>
</dbReference>
<dbReference type="PROSITE" id="PS50974">
    <property type="entry name" value="ADOMET_ACTIVATION"/>
    <property type="match status" value="1"/>
</dbReference>
<evidence type="ECO:0000256" key="1">
    <source>
        <dbReference type="ARBA" id="ARBA00001700"/>
    </source>
</evidence>
<comment type="caution">
    <text evidence="30">The sequence shown here is derived from an EMBL/GenBank/DDBJ whole genome shotgun (WGS) entry which is preliminary data.</text>
</comment>
<comment type="domain">
    <text evidence="21">Modular enzyme with four functionally distinct domains. The isolated Hcy-binding domain catalyzes methyl transfer from free methylcobalamin to homocysteine. The Hcy-binding domain in association with the pterin-binding domain catalyzes the methylation of cob(I)alamin by methyltetrahydrofolate and the methylation of homocysteine. The B12-binding domain binds the cofactor. The AdoMet activation domain binds S-adenosyl-L-methionine. Under aerobic conditions cob(I)alamin can be converted to inactive cob(II)alamin. Reductive methylation by S-adenosyl-L-methionine and flavodoxin regenerates methylcobalamin.</text>
</comment>
<dbReference type="Pfam" id="PF02607">
    <property type="entry name" value="B12-binding_2"/>
    <property type="match status" value="1"/>
</dbReference>
<evidence type="ECO:0000256" key="22">
    <source>
        <dbReference type="PIRSR" id="PIRSR000381-1"/>
    </source>
</evidence>
<evidence type="ECO:0000256" key="24">
    <source>
        <dbReference type="PROSITE-ProRule" id="PRU00333"/>
    </source>
</evidence>
<dbReference type="UniPathway" id="UPA00051">
    <property type="reaction ID" value="UER00081"/>
</dbReference>
<feature type="domain" description="B12-binding N-terminal" evidence="29">
    <location>
        <begin position="615"/>
        <end position="708"/>
    </location>
</feature>
<evidence type="ECO:0000256" key="13">
    <source>
        <dbReference type="ARBA" id="ARBA00022723"/>
    </source>
</evidence>
<evidence type="ECO:0000256" key="23">
    <source>
        <dbReference type="PIRSR" id="PIRSR000381-2"/>
    </source>
</evidence>
<dbReference type="SUPFAM" id="SSF51717">
    <property type="entry name" value="Dihydropteroate synthetase-like"/>
    <property type="match status" value="1"/>
</dbReference>
<protein>
    <recommendedName>
        <fullName evidence="7 20">Methionine synthase</fullName>
        <ecNumber evidence="6 20">2.1.1.13</ecNumber>
    </recommendedName>
    <alternativeName>
        <fullName evidence="19 21">5-methyltetrahydrofolate--homocysteine methyltransferase</fullName>
    </alternativeName>
</protein>
<dbReference type="SUPFAM" id="SSF52242">
    <property type="entry name" value="Cobalamin (vitamin B12)-binding domain"/>
    <property type="match status" value="1"/>
</dbReference>
<dbReference type="InterPro" id="IPR006158">
    <property type="entry name" value="Cobalamin-bd"/>
</dbReference>